<dbReference type="Proteomes" id="UP000235672">
    <property type="component" value="Unassembled WGS sequence"/>
</dbReference>
<name>A0A2J6PJN6_9HELO</name>
<reference evidence="1 2" key="1">
    <citation type="submission" date="2016-05" db="EMBL/GenBank/DDBJ databases">
        <title>A degradative enzymes factory behind the ericoid mycorrhizal symbiosis.</title>
        <authorList>
            <consortium name="DOE Joint Genome Institute"/>
            <person name="Martino E."/>
            <person name="Morin E."/>
            <person name="Grelet G."/>
            <person name="Kuo A."/>
            <person name="Kohler A."/>
            <person name="Daghino S."/>
            <person name="Barry K."/>
            <person name="Choi C."/>
            <person name="Cichocki N."/>
            <person name="Clum A."/>
            <person name="Copeland A."/>
            <person name="Hainaut M."/>
            <person name="Haridas S."/>
            <person name="Labutti K."/>
            <person name="Lindquist E."/>
            <person name="Lipzen A."/>
            <person name="Khouja H.-R."/>
            <person name="Murat C."/>
            <person name="Ohm R."/>
            <person name="Olson A."/>
            <person name="Spatafora J."/>
            <person name="Veneault-Fourrey C."/>
            <person name="Henrissat B."/>
            <person name="Grigoriev I."/>
            <person name="Martin F."/>
            <person name="Perotto S."/>
        </authorList>
    </citation>
    <scope>NUCLEOTIDE SEQUENCE [LARGE SCALE GENOMIC DNA]</scope>
    <source>
        <strain evidence="1 2">UAMH 7357</strain>
    </source>
</reference>
<keyword evidence="2" id="KW-1185">Reference proteome</keyword>
<dbReference type="AlphaFoldDB" id="A0A2J6PJN6"/>
<proteinExistence type="predicted"/>
<organism evidence="1 2">
    <name type="scientific">Hyaloscypha hepaticicola</name>
    <dbReference type="NCBI Taxonomy" id="2082293"/>
    <lineage>
        <taxon>Eukaryota</taxon>
        <taxon>Fungi</taxon>
        <taxon>Dikarya</taxon>
        <taxon>Ascomycota</taxon>
        <taxon>Pezizomycotina</taxon>
        <taxon>Leotiomycetes</taxon>
        <taxon>Helotiales</taxon>
        <taxon>Hyaloscyphaceae</taxon>
        <taxon>Hyaloscypha</taxon>
    </lineage>
</organism>
<evidence type="ECO:0000313" key="1">
    <source>
        <dbReference type="EMBL" id="PMD14189.1"/>
    </source>
</evidence>
<protein>
    <submittedName>
        <fullName evidence="1">Uncharacterized protein</fullName>
    </submittedName>
</protein>
<evidence type="ECO:0000313" key="2">
    <source>
        <dbReference type="Proteomes" id="UP000235672"/>
    </source>
</evidence>
<gene>
    <name evidence="1" type="ORF">NA56DRAFT_755089</name>
</gene>
<accession>A0A2J6PJN6</accession>
<dbReference type="EMBL" id="KZ613524">
    <property type="protein sequence ID" value="PMD14189.1"/>
    <property type="molecule type" value="Genomic_DNA"/>
</dbReference>
<sequence>MSHLYLENSTKPVSRRRERRWLALVVCAVAELAVRVGVEVEMEEYREEMLEKVEEDVTHLQVRRREEGIESP</sequence>